<reference evidence="3" key="1">
    <citation type="journal article" date="2019" name="bioRxiv">
        <title>The Genome of the Zebra Mussel, Dreissena polymorpha: A Resource for Invasive Species Research.</title>
        <authorList>
            <person name="McCartney M.A."/>
            <person name="Auch B."/>
            <person name="Kono T."/>
            <person name="Mallez S."/>
            <person name="Zhang Y."/>
            <person name="Obille A."/>
            <person name="Becker A."/>
            <person name="Abrahante J.E."/>
            <person name="Garbe J."/>
            <person name="Badalamenti J.P."/>
            <person name="Herman A."/>
            <person name="Mangelson H."/>
            <person name="Liachko I."/>
            <person name="Sullivan S."/>
            <person name="Sone E.D."/>
            <person name="Koren S."/>
            <person name="Silverstein K.A.T."/>
            <person name="Beckman K.B."/>
            <person name="Gohl D.M."/>
        </authorList>
    </citation>
    <scope>NUCLEOTIDE SEQUENCE</scope>
    <source>
        <strain evidence="3">Duluth1</strain>
        <tissue evidence="3">Whole animal</tissue>
    </source>
</reference>
<evidence type="ECO:0000259" key="2">
    <source>
        <dbReference type="PROSITE" id="PS50017"/>
    </source>
</evidence>
<gene>
    <name evidence="3" type="ORF">DPMN_008339</name>
</gene>
<organism evidence="3 4">
    <name type="scientific">Dreissena polymorpha</name>
    <name type="common">Zebra mussel</name>
    <name type="synonym">Mytilus polymorpha</name>
    <dbReference type="NCBI Taxonomy" id="45954"/>
    <lineage>
        <taxon>Eukaryota</taxon>
        <taxon>Metazoa</taxon>
        <taxon>Spiralia</taxon>
        <taxon>Lophotrochozoa</taxon>
        <taxon>Mollusca</taxon>
        <taxon>Bivalvia</taxon>
        <taxon>Autobranchia</taxon>
        <taxon>Heteroconchia</taxon>
        <taxon>Euheterodonta</taxon>
        <taxon>Imparidentia</taxon>
        <taxon>Neoheterodontei</taxon>
        <taxon>Myida</taxon>
        <taxon>Dreissenoidea</taxon>
        <taxon>Dreissenidae</taxon>
        <taxon>Dreissena</taxon>
    </lineage>
</organism>
<proteinExistence type="predicted"/>
<feature type="region of interest" description="Disordered" evidence="1">
    <location>
        <begin position="1"/>
        <end position="22"/>
    </location>
</feature>
<evidence type="ECO:0000256" key="1">
    <source>
        <dbReference type="SAM" id="MobiDB-lite"/>
    </source>
</evidence>
<dbReference type="InterPro" id="IPR011029">
    <property type="entry name" value="DEATH-like_dom_sf"/>
</dbReference>
<comment type="caution">
    <text evidence="3">The sequence shown here is derived from an EMBL/GenBank/DDBJ whole genome shotgun (WGS) entry which is preliminary data.</text>
</comment>
<dbReference type="Gene3D" id="1.10.533.10">
    <property type="entry name" value="Death Domain, Fas"/>
    <property type="match status" value="1"/>
</dbReference>
<dbReference type="AlphaFoldDB" id="A0A9D4MXK4"/>
<evidence type="ECO:0000313" key="4">
    <source>
        <dbReference type="Proteomes" id="UP000828390"/>
    </source>
</evidence>
<accession>A0A9D4MXK4</accession>
<dbReference type="SUPFAM" id="SSF47986">
    <property type="entry name" value="DEATH domain"/>
    <property type="match status" value="1"/>
</dbReference>
<evidence type="ECO:0000313" key="3">
    <source>
        <dbReference type="EMBL" id="KAH3884361.1"/>
    </source>
</evidence>
<keyword evidence="4" id="KW-1185">Reference proteome</keyword>
<dbReference type="EMBL" id="JAIWYP010000001">
    <property type="protein sequence ID" value="KAH3884361.1"/>
    <property type="molecule type" value="Genomic_DNA"/>
</dbReference>
<dbReference type="InterPro" id="IPR000488">
    <property type="entry name" value="Death_dom"/>
</dbReference>
<dbReference type="OrthoDB" id="6281858at2759"/>
<name>A0A9D4MXK4_DREPO</name>
<sequence length="142" mass="15370">MSVKPGTKVEPKRSLSAASKKPKESAVLSDGSLAILAREISLDKLNGLVLCMYLNIPNTTIVQASNDATPRGLIDATDTAKIETTQKLLLLWKQLRVGKKEKDNVKELETALREMGKAEIADIIHDKDANNVELSSEALSSA</sequence>
<dbReference type="PROSITE" id="PS50017">
    <property type="entry name" value="DEATH_DOMAIN"/>
    <property type="match status" value="1"/>
</dbReference>
<feature type="domain" description="Death" evidence="2">
    <location>
        <begin position="83"/>
        <end position="128"/>
    </location>
</feature>
<dbReference type="Proteomes" id="UP000828390">
    <property type="component" value="Unassembled WGS sequence"/>
</dbReference>
<dbReference type="GO" id="GO:0007165">
    <property type="term" value="P:signal transduction"/>
    <property type="evidence" value="ECO:0007669"/>
    <property type="project" value="InterPro"/>
</dbReference>
<protein>
    <recommendedName>
        <fullName evidence="2">Death domain-containing protein</fullName>
    </recommendedName>
</protein>
<reference evidence="3" key="2">
    <citation type="submission" date="2020-11" db="EMBL/GenBank/DDBJ databases">
        <authorList>
            <person name="McCartney M.A."/>
            <person name="Auch B."/>
            <person name="Kono T."/>
            <person name="Mallez S."/>
            <person name="Becker A."/>
            <person name="Gohl D.M."/>
            <person name="Silverstein K.A.T."/>
            <person name="Koren S."/>
            <person name="Bechman K.B."/>
            <person name="Herman A."/>
            <person name="Abrahante J.E."/>
            <person name="Garbe J."/>
        </authorList>
    </citation>
    <scope>NUCLEOTIDE SEQUENCE</scope>
    <source>
        <strain evidence="3">Duluth1</strain>
        <tissue evidence="3">Whole animal</tissue>
    </source>
</reference>